<dbReference type="InterPro" id="IPR056458">
    <property type="entry name" value="TPR_DOP1_M"/>
</dbReference>
<gene>
    <name evidence="10" type="ORF">BD410DRAFT_899170</name>
</gene>
<keyword evidence="5" id="KW-0472">Membrane</keyword>
<dbReference type="InterPro" id="IPR040314">
    <property type="entry name" value="DOP1"/>
</dbReference>
<evidence type="ECO:0000256" key="7">
    <source>
        <dbReference type="SAM" id="MobiDB-lite"/>
    </source>
</evidence>
<dbReference type="EMBL" id="ML170184">
    <property type="protein sequence ID" value="TDL20873.1"/>
    <property type="molecule type" value="Genomic_DNA"/>
</dbReference>
<feature type="domain" description="DOP1-like middle TPR" evidence="9">
    <location>
        <begin position="339"/>
        <end position="520"/>
    </location>
</feature>
<dbReference type="PANTHER" id="PTHR14042">
    <property type="entry name" value="DOPEY-RELATED"/>
    <property type="match status" value="1"/>
</dbReference>
<evidence type="ECO:0000256" key="5">
    <source>
        <dbReference type="ARBA" id="ARBA00023136"/>
    </source>
</evidence>
<dbReference type="AlphaFoldDB" id="A0A4Y7PZQ4"/>
<evidence type="ECO:0000259" key="9">
    <source>
        <dbReference type="Pfam" id="PF24597"/>
    </source>
</evidence>
<evidence type="ECO:0000256" key="3">
    <source>
        <dbReference type="ARBA" id="ARBA00022927"/>
    </source>
</evidence>
<dbReference type="OrthoDB" id="297643at2759"/>
<keyword evidence="4" id="KW-0333">Golgi apparatus</keyword>
<evidence type="ECO:0000313" key="10">
    <source>
        <dbReference type="EMBL" id="TDL20873.1"/>
    </source>
</evidence>
<feature type="domain" description="DOP1 N-terminal" evidence="8">
    <location>
        <begin position="41"/>
        <end position="330"/>
    </location>
</feature>
<protein>
    <submittedName>
        <fullName evidence="10">Uncharacterized protein</fullName>
    </submittedName>
</protein>
<sequence length="955" mass="106592">MASTLLKIRHQAGSDIGRKSPTGAPARARERASVLSVVSSDPKYKKYSQQVEKCLTTFETMHEWPDLIAFLKQLLKTLQSYTQFKEIPRKLVVSKRLSQCLNPALPSDVHQRALDVYSHILSVLGSDGLKRDLQLWSSGLFPFFEYASTSVKPTLLNLFEVYYFPLQDNLRPIMKSFILALLPGLEEETGEYFEKVMGLLDRLSGTVSPAFFLQNIWLVMLTTQVPRAYALNFLSRRLPRVDGNEDPTAIVGQDLGLMIRAFSTALEDDNLLVRRGALDLLVQCLRFESAVVTRASEADRSILMRAAASVVLRRDLSLNRRLYTWLLGPEEISEKQTKYFATHGLALLRATLLDEMSHPSTEYPDSRPYKIFISLLDKWEIGLPLTEVLVYDALHALKTSIEGSNESSEDLLITANSLYEAVEPRAVWKRLFESMRREITATEVASQEAIEMTIFILKNFRQRDEEIQSIHLPLVFSAIVEVLTDEVKRDSSRASAASVRAAMRLLEGMLQHIPNTALTSVLEITDIPPGRGFNFMASTFYGIDVDDRPSYDTSKSSAIPFVATFEGLVDLSTRSVKLLTEGEQQTPASATLGAFAEELDLIAILLKSLDDELLKCLDLRGSSFLVTDRIISVAEAVSRAPSIQRVLVLDDRAILAPMTNILLKSCTARHHVESIIAQSLTSPDPDSVHEAFETFGVLWRLTEDSMLPGFRFKVPLLAVLDSLKSDDPSLRRIGETWMRPTVLSDFLESLTLFSSTCSIDRSILRTETTVAVKGRGIRVYSYKRTFDQRQIHCMLDILLHVVRFGGQGIGRVAATTTIERSASADLIDRVSHSGLVPVEATYLELMVELLQRLLLSEPKAELARTMHRANVSIHATVIDLLQVIVARGELDLPAIATLEATAISTLFLSVHTSQLDVQNKLLHLLHTTISASMNVGDRRRTLSNSGTATEPKEEA</sequence>
<dbReference type="PANTHER" id="PTHR14042:SF24">
    <property type="entry name" value="PROTEIN DOPEY-1 HOMOLOG"/>
    <property type="match status" value="1"/>
</dbReference>
<dbReference type="GO" id="GO:0006895">
    <property type="term" value="P:Golgi to endosome transport"/>
    <property type="evidence" value="ECO:0007669"/>
    <property type="project" value="InterPro"/>
</dbReference>
<evidence type="ECO:0000256" key="6">
    <source>
        <dbReference type="ARBA" id="ARBA00046326"/>
    </source>
</evidence>
<feature type="region of interest" description="Disordered" evidence="7">
    <location>
        <begin position="936"/>
        <end position="955"/>
    </location>
</feature>
<evidence type="ECO:0000256" key="1">
    <source>
        <dbReference type="ARBA" id="ARBA00004395"/>
    </source>
</evidence>
<dbReference type="SUPFAM" id="SSF48371">
    <property type="entry name" value="ARM repeat"/>
    <property type="match status" value="1"/>
</dbReference>
<reference evidence="10 11" key="1">
    <citation type="submission" date="2018-06" db="EMBL/GenBank/DDBJ databases">
        <title>A transcriptomic atlas of mushroom development highlights an independent origin of complex multicellularity.</title>
        <authorList>
            <consortium name="DOE Joint Genome Institute"/>
            <person name="Krizsan K."/>
            <person name="Almasi E."/>
            <person name="Merenyi Z."/>
            <person name="Sahu N."/>
            <person name="Viragh M."/>
            <person name="Koszo T."/>
            <person name="Mondo S."/>
            <person name="Kiss B."/>
            <person name="Balint B."/>
            <person name="Kues U."/>
            <person name="Barry K."/>
            <person name="Hegedus J.C."/>
            <person name="Henrissat B."/>
            <person name="Johnson J."/>
            <person name="Lipzen A."/>
            <person name="Ohm R."/>
            <person name="Nagy I."/>
            <person name="Pangilinan J."/>
            <person name="Yan J."/>
            <person name="Xiong Y."/>
            <person name="Grigoriev I.V."/>
            <person name="Hibbett D.S."/>
            <person name="Nagy L.G."/>
        </authorList>
    </citation>
    <scope>NUCLEOTIDE SEQUENCE [LARGE SCALE GENOMIC DNA]</scope>
    <source>
        <strain evidence="10 11">SZMC22713</strain>
    </source>
</reference>
<dbReference type="STRING" id="50990.A0A4Y7PZQ4"/>
<comment type="subcellular location">
    <subcellularLocation>
        <location evidence="1">Golgi apparatus membrane</location>
        <topology evidence="1">Peripheral membrane protein</topology>
    </subcellularLocation>
</comment>
<dbReference type="InterPro" id="IPR007249">
    <property type="entry name" value="DOP1_N"/>
</dbReference>
<evidence type="ECO:0000256" key="2">
    <source>
        <dbReference type="ARBA" id="ARBA00022448"/>
    </source>
</evidence>
<dbReference type="VEuPathDB" id="FungiDB:BD410DRAFT_899170"/>
<dbReference type="Proteomes" id="UP000294933">
    <property type="component" value="Unassembled WGS sequence"/>
</dbReference>
<dbReference type="GO" id="GO:0015031">
    <property type="term" value="P:protein transport"/>
    <property type="evidence" value="ECO:0007669"/>
    <property type="project" value="UniProtKB-KW"/>
</dbReference>
<dbReference type="GO" id="GO:0005829">
    <property type="term" value="C:cytosol"/>
    <property type="evidence" value="ECO:0007669"/>
    <property type="project" value="GOC"/>
</dbReference>
<accession>A0A4Y7PZQ4</accession>
<proteinExistence type="inferred from homology"/>
<dbReference type="GO" id="GO:0005802">
    <property type="term" value="C:trans-Golgi network"/>
    <property type="evidence" value="ECO:0007669"/>
    <property type="project" value="TreeGrafter"/>
</dbReference>
<dbReference type="GO" id="GO:0005768">
    <property type="term" value="C:endosome"/>
    <property type="evidence" value="ECO:0007669"/>
    <property type="project" value="TreeGrafter"/>
</dbReference>
<dbReference type="Pfam" id="PF24597">
    <property type="entry name" value="TPR_DOP1_M"/>
    <property type="match status" value="1"/>
</dbReference>
<comment type="similarity">
    <text evidence="6">Belongs to the DOP1 family.</text>
</comment>
<evidence type="ECO:0000256" key="4">
    <source>
        <dbReference type="ARBA" id="ARBA00023034"/>
    </source>
</evidence>
<evidence type="ECO:0000313" key="11">
    <source>
        <dbReference type="Proteomes" id="UP000294933"/>
    </source>
</evidence>
<organism evidence="10 11">
    <name type="scientific">Rickenella mellea</name>
    <dbReference type="NCBI Taxonomy" id="50990"/>
    <lineage>
        <taxon>Eukaryota</taxon>
        <taxon>Fungi</taxon>
        <taxon>Dikarya</taxon>
        <taxon>Basidiomycota</taxon>
        <taxon>Agaricomycotina</taxon>
        <taxon>Agaricomycetes</taxon>
        <taxon>Hymenochaetales</taxon>
        <taxon>Rickenellaceae</taxon>
        <taxon>Rickenella</taxon>
    </lineage>
</organism>
<keyword evidence="2" id="KW-0813">Transport</keyword>
<dbReference type="InterPro" id="IPR016024">
    <property type="entry name" value="ARM-type_fold"/>
</dbReference>
<keyword evidence="3" id="KW-0653">Protein transport</keyword>
<dbReference type="Pfam" id="PF04118">
    <property type="entry name" value="Dopey_N"/>
    <property type="match status" value="1"/>
</dbReference>
<evidence type="ECO:0000259" key="8">
    <source>
        <dbReference type="Pfam" id="PF04118"/>
    </source>
</evidence>
<dbReference type="GO" id="GO:0000139">
    <property type="term" value="C:Golgi membrane"/>
    <property type="evidence" value="ECO:0007669"/>
    <property type="project" value="UniProtKB-SubCell"/>
</dbReference>
<keyword evidence="11" id="KW-1185">Reference proteome</keyword>
<name>A0A4Y7PZQ4_9AGAM</name>